<gene>
    <name evidence="1" type="ORF">A3K49_03025</name>
</gene>
<evidence type="ECO:0000313" key="1">
    <source>
        <dbReference type="EMBL" id="OGC27957.1"/>
    </source>
</evidence>
<comment type="caution">
    <text evidence="1">The sequence shown here is derived from an EMBL/GenBank/DDBJ whole genome shotgun (WGS) entry which is preliminary data.</text>
</comment>
<accession>A0A1F4T5Y1</accession>
<organism evidence="1 2">
    <name type="scientific">candidate division WOR-1 bacterium RIFOXYC12_FULL_54_18</name>
    <dbReference type="NCBI Taxonomy" id="1802584"/>
    <lineage>
        <taxon>Bacteria</taxon>
        <taxon>Bacillati</taxon>
        <taxon>Saganbacteria</taxon>
    </lineage>
</organism>
<name>A0A1F4T5Y1_UNCSA</name>
<dbReference type="Proteomes" id="UP000178602">
    <property type="component" value="Unassembled WGS sequence"/>
</dbReference>
<protein>
    <submittedName>
        <fullName evidence="1">Uncharacterized protein</fullName>
    </submittedName>
</protein>
<reference evidence="1 2" key="1">
    <citation type="journal article" date="2016" name="Nat. Commun.">
        <title>Thousands of microbial genomes shed light on interconnected biogeochemical processes in an aquifer system.</title>
        <authorList>
            <person name="Anantharaman K."/>
            <person name="Brown C.T."/>
            <person name="Hug L.A."/>
            <person name="Sharon I."/>
            <person name="Castelle C.J."/>
            <person name="Probst A.J."/>
            <person name="Thomas B.C."/>
            <person name="Singh A."/>
            <person name="Wilkins M.J."/>
            <person name="Karaoz U."/>
            <person name="Brodie E.L."/>
            <person name="Williams K.H."/>
            <person name="Hubbard S.S."/>
            <person name="Banfield J.F."/>
        </authorList>
    </citation>
    <scope>NUCLEOTIDE SEQUENCE [LARGE SCALE GENOMIC DNA]</scope>
</reference>
<sequence>MISSIFSRPGNIVKIGNCVSGTLSAPRDPIKRRIALATEAAWQQLERPEIRQAFQHDLQRKVFHHNRISFWSFTRFGFLSHTFENGKGIENYGLLQPTRQGVVDFSETFESLTRVGKGPHRRAFLAIMGIMAEQGIDEEEPSIYCAMLAKMDKEYDGPNFPTIISVSVSDQLAKDRVVKNRNGTQSITFSLQELDKYGYHGLPTLARFRPPREANLASGNWPFRKP</sequence>
<proteinExistence type="predicted"/>
<dbReference type="EMBL" id="MEUG01000001">
    <property type="protein sequence ID" value="OGC27957.1"/>
    <property type="molecule type" value="Genomic_DNA"/>
</dbReference>
<evidence type="ECO:0000313" key="2">
    <source>
        <dbReference type="Proteomes" id="UP000178602"/>
    </source>
</evidence>
<dbReference type="AlphaFoldDB" id="A0A1F4T5Y1"/>